<dbReference type="InterPro" id="IPR001555">
    <property type="entry name" value="GART_AS"/>
</dbReference>
<protein>
    <recommendedName>
        <fullName evidence="6">Phosphoribosylglycinamide formyltransferase</fullName>
        <ecNumber evidence="6">2.1.2.2</ecNumber>
    </recommendedName>
    <alternativeName>
        <fullName evidence="6">5'-phosphoribosylglycinamide transformylase</fullName>
    </alternativeName>
    <alternativeName>
        <fullName evidence="6">GAR transformylase</fullName>
        <shortName evidence="6">GART</shortName>
    </alternativeName>
</protein>
<comment type="function">
    <text evidence="6">Catalyzes the transfer of a formyl group from 10-formyltetrahydrofolate to 5-phospho-ribosyl-glycinamide (GAR), producing 5-phospho-ribosyl-N-formylglycinamide (FGAR) and tetrahydrofolate.</text>
</comment>
<dbReference type="GO" id="GO:0006189">
    <property type="term" value="P:'de novo' IMP biosynthetic process"/>
    <property type="evidence" value="ECO:0007669"/>
    <property type="project" value="UniProtKB-UniRule"/>
</dbReference>
<dbReference type="SUPFAM" id="SSF53328">
    <property type="entry name" value="Formyltransferase"/>
    <property type="match status" value="1"/>
</dbReference>
<proteinExistence type="inferred from homology"/>
<feature type="active site" description="Proton donor" evidence="6">
    <location>
        <position position="109"/>
    </location>
</feature>
<dbReference type="InterPro" id="IPR004607">
    <property type="entry name" value="GART"/>
</dbReference>
<feature type="domain" description="Formyl transferase N-terminal" evidence="7">
    <location>
        <begin position="3"/>
        <end position="182"/>
    </location>
</feature>
<dbReference type="FunFam" id="3.40.50.170:FF:000007">
    <property type="entry name" value="Phosphoribosylglycinamide formyltransferase"/>
    <property type="match status" value="1"/>
</dbReference>
<dbReference type="EC" id="2.1.2.2" evidence="6"/>
<feature type="binding site" evidence="6">
    <location>
        <position position="65"/>
    </location>
    <ligand>
        <name>(6R)-10-formyltetrahydrofolate</name>
        <dbReference type="ChEBI" id="CHEBI:195366"/>
    </ligand>
</feature>
<organism evidence="8 9">
    <name type="scientific">Tepidibacillus fermentans</name>
    <dbReference type="NCBI Taxonomy" id="1281767"/>
    <lineage>
        <taxon>Bacteria</taxon>
        <taxon>Bacillati</taxon>
        <taxon>Bacillota</taxon>
        <taxon>Bacilli</taxon>
        <taxon>Bacillales</taxon>
        <taxon>Bacillaceae</taxon>
        <taxon>Tepidibacillus</taxon>
    </lineage>
</organism>
<dbReference type="InterPro" id="IPR036477">
    <property type="entry name" value="Formyl_transf_N_sf"/>
</dbReference>
<sequence>MNQIAVFASGNGSNFQSLIDAEKRGELQAQVKLLVTDRPDSYVVFRAKREGIPVFAFRPKEFENKSQYEKVIIQKLQEFQIDFIVLAGYMRIVGKDLLEAYPNRIINLHPSLLPAFPGKNAIEQAYLYGVKWTGVTVHFVDAGIDTGPILLQEVVEIRDEDTIETLEERIHQVEHQLLVKAVNLVFDPSYQFIERAK</sequence>
<dbReference type="GO" id="GO:0004644">
    <property type="term" value="F:phosphoribosylglycinamide formyltransferase activity"/>
    <property type="evidence" value="ECO:0007669"/>
    <property type="project" value="UniProtKB-UniRule"/>
</dbReference>
<feature type="binding site" evidence="6">
    <location>
        <position position="107"/>
    </location>
    <ligand>
        <name>(6R)-10-formyltetrahydrofolate</name>
        <dbReference type="ChEBI" id="CHEBI:195366"/>
    </ligand>
</feature>
<dbReference type="PANTHER" id="PTHR43369:SF2">
    <property type="entry name" value="PHOSPHORIBOSYLGLYCINAMIDE FORMYLTRANSFERASE"/>
    <property type="match status" value="1"/>
</dbReference>
<evidence type="ECO:0000259" key="7">
    <source>
        <dbReference type="Pfam" id="PF00551"/>
    </source>
</evidence>
<comment type="pathway">
    <text evidence="1 6">Purine metabolism; IMP biosynthesis via de novo pathway; N(2)-formyl-N(1)-(5-phospho-D-ribosyl)glycinamide from N(1)-(5-phospho-D-ribosyl)glycinamide (10-formyl THF route): step 1/1.</text>
</comment>
<comment type="catalytic activity">
    <reaction evidence="5 6">
        <text>N(1)-(5-phospho-beta-D-ribosyl)glycinamide + (6R)-10-formyltetrahydrofolate = N(2)-formyl-N(1)-(5-phospho-beta-D-ribosyl)glycinamide + (6S)-5,6,7,8-tetrahydrofolate + H(+)</text>
        <dbReference type="Rhea" id="RHEA:15053"/>
        <dbReference type="ChEBI" id="CHEBI:15378"/>
        <dbReference type="ChEBI" id="CHEBI:57453"/>
        <dbReference type="ChEBI" id="CHEBI:143788"/>
        <dbReference type="ChEBI" id="CHEBI:147286"/>
        <dbReference type="ChEBI" id="CHEBI:195366"/>
        <dbReference type="EC" id="2.1.2.2"/>
    </reaction>
</comment>
<keyword evidence="9" id="KW-1185">Reference proteome</keyword>
<feature type="binding site" evidence="6">
    <location>
        <begin position="90"/>
        <end position="93"/>
    </location>
    <ligand>
        <name>(6R)-10-formyltetrahydrofolate</name>
        <dbReference type="ChEBI" id="CHEBI:195366"/>
    </ligand>
</feature>
<evidence type="ECO:0000313" key="9">
    <source>
        <dbReference type="Proteomes" id="UP000295788"/>
    </source>
</evidence>
<dbReference type="InterPro" id="IPR002376">
    <property type="entry name" value="Formyl_transf_N"/>
</dbReference>
<evidence type="ECO:0000256" key="1">
    <source>
        <dbReference type="ARBA" id="ARBA00005054"/>
    </source>
</evidence>
<evidence type="ECO:0000256" key="3">
    <source>
        <dbReference type="ARBA" id="ARBA00022755"/>
    </source>
</evidence>
<dbReference type="PROSITE" id="PS00373">
    <property type="entry name" value="GART"/>
    <property type="match status" value="1"/>
</dbReference>
<dbReference type="Proteomes" id="UP000295788">
    <property type="component" value="Unassembled WGS sequence"/>
</dbReference>
<evidence type="ECO:0000256" key="6">
    <source>
        <dbReference type="HAMAP-Rule" id="MF_01930"/>
    </source>
</evidence>
<dbReference type="AlphaFoldDB" id="A0A4R3KD91"/>
<keyword evidence="3 6" id="KW-0658">Purine biosynthesis</keyword>
<feature type="binding site" evidence="6">
    <location>
        <begin position="12"/>
        <end position="14"/>
    </location>
    <ligand>
        <name>N(1)-(5-phospho-beta-D-ribosyl)glycinamide</name>
        <dbReference type="ChEBI" id="CHEBI:143788"/>
    </ligand>
</feature>
<accession>A0A4R3KD91</accession>
<dbReference type="UniPathway" id="UPA00074">
    <property type="reaction ID" value="UER00126"/>
</dbReference>
<dbReference type="OrthoDB" id="9806170at2"/>
<comment type="similarity">
    <text evidence="4 6">Belongs to the GART family.</text>
</comment>
<dbReference type="Gene3D" id="3.40.50.170">
    <property type="entry name" value="Formyl transferase, N-terminal domain"/>
    <property type="match status" value="1"/>
</dbReference>
<dbReference type="HAMAP" id="MF_01930">
    <property type="entry name" value="PurN"/>
    <property type="match status" value="1"/>
</dbReference>
<evidence type="ECO:0000256" key="2">
    <source>
        <dbReference type="ARBA" id="ARBA00022679"/>
    </source>
</evidence>
<dbReference type="GO" id="GO:0005829">
    <property type="term" value="C:cytosol"/>
    <property type="evidence" value="ECO:0007669"/>
    <property type="project" value="TreeGrafter"/>
</dbReference>
<dbReference type="RefSeq" id="WP_132769734.1">
    <property type="nucleotide sequence ID" value="NZ_SMAB01000016.1"/>
</dbReference>
<dbReference type="PANTHER" id="PTHR43369">
    <property type="entry name" value="PHOSPHORIBOSYLGLYCINAMIDE FORMYLTRANSFERASE"/>
    <property type="match status" value="1"/>
</dbReference>
<reference evidence="8 9" key="1">
    <citation type="submission" date="2019-03" db="EMBL/GenBank/DDBJ databases">
        <title>Genomic Encyclopedia of Type Strains, Phase IV (KMG-IV): sequencing the most valuable type-strain genomes for metagenomic binning, comparative biology and taxonomic classification.</title>
        <authorList>
            <person name="Goeker M."/>
        </authorList>
    </citation>
    <scope>NUCLEOTIDE SEQUENCE [LARGE SCALE GENOMIC DNA]</scope>
    <source>
        <strain evidence="8 9">DSM 23802</strain>
    </source>
</reference>
<feature type="site" description="Raises pKa of active site His" evidence="6">
    <location>
        <position position="145"/>
    </location>
</feature>
<comment type="caution">
    <text evidence="8">The sequence shown here is derived from an EMBL/GenBank/DDBJ whole genome shotgun (WGS) entry which is preliminary data.</text>
</comment>
<dbReference type="NCBIfam" id="TIGR00639">
    <property type="entry name" value="PurN"/>
    <property type="match status" value="1"/>
</dbReference>
<dbReference type="EMBL" id="SMAB01000016">
    <property type="protein sequence ID" value="TCS80611.1"/>
    <property type="molecule type" value="Genomic_DNA"/>
</dbReference>
<evidence type="ECO:0000313" key="8">
    <source>
        <dbReference type="EMBL" id="TCS80611.1"/>
    </source>
</evidence>
<dbReference type="Pfam" id="PF00551">
    <property type="entry name" value="Formyl_trans_N"/>
    <property type="match status" value="1"/>
</dbReference>
<dbReference type="CDD" id="cd08645">
    <property type="entry name" value="FMT_core_GART"/>
    <property type="match status" value="1"/>
</dbReference>
<keyword evidence="2 6" id="KW-0808">Transferase</keyword>
<gene>
    <name evidence="6" type="primary">purN</name>
    <name evidence="8" type="ORF">EDD72_11631</name>
</gene>
<evidence type="ECO:0000256" key="5">
    <source>
        <dbReference type="ARBA" id="ARBA00047664"/>
    </source>
</evidence>
<name>A0A4R3KD91_9BACI</name>
<evidence type="ECO:0000256" key="4">
    <source>
        <dbReference type="ARBA" id="ARBA00038440"/>
    </source>
</evidence>